<feature type="signal peptide" evidence="1">
    <location>
        <begin position="1"/>
        <end position="21"/>
    </location>
</feature>
<accession>A0ABS8YLX5</accession>
<protein>
    <submittedName>
        <fullName evidence="2">Uncharacterized protein</fullName>
    </submittedName>
</protein>
<comment type="caution">
    <text evidence="2">The sequence shown here is derived from an EMBL/GenBank/DDBJ whole genome shotgun (WGS) entry which is preliminary data.</text>
</comment>
<keyword evidence="1" id="KW-0732">Signal</keyword>
<feature type="chain" id="PRO_5045171928" evidence="1">
    <location>
        <begin position="22"/>
        <end position="126"/>
    </location>
</feature>
<gene>
    <name evidence="2" type="ORF">LQV63_25160</name>
</gene>
<name>A0ABS8YLX5_9BACL</name>
<keyword evidence="3" id="KW-1185">Reference proteome</keyword>
<organism evidence="2 3">
    <name type="scientific">Paenibacillus profundus</name>
    <dbReference type="NCBI Taxonomy" id="1173085"/>
    <lineage>
        <taxon>Bacteria</taxon>
        <taxon>Bacillati</taxon>
        <taxon>Bacillota</taxon>
        <taxon>Bacilli</taxon>
        <taxon>Bacillales</taxon>
        <taxon>Paenibacillaceae</taxon>
        <taxon>Paenibacillus</taxon>
    </lineage>
</organism>
<dbReference type="Proteomes" id="UP001199916">
    <property type="component" value="Unassembled WGS sequence"/>
</dbReference>
<dbReference type="EMBL" id="JAJNBZ010000030">
    <property type="protein sequence ID" value="MCE5172562.1"/>
    <property type="molecule type" value="Genomic_DNA"/>
</dbReference>
<evidence type="ECO:0000313" key="3">
    <source>
        <dbReference type="Proteomes" id="UP001199916"/>
    </source>
</evidence>
<dbReference type="RefSeq" id="WP_233698704.1">
    <property type="nucleotide sequence ID" value="NZ_JAJNBZ010000030.1"/>
</dbReference>
<evidence type="ECO:0000313" key="2">
    <source>
        <dbReference type="EMBL" id="MCE5172562.1"/>
    </source>
</evidence>
<reference evidence="2 3" key="1">
    <citation type="submission" date="2021-11" db="EMBL/GenBank/DDBJ databases">
        <title>Draft genome sequence of Paenibacillus profundus YoMME, a new Gram-positive bacteria with exoelectrogenic properties.</title>
        <authorList>
            <person name="Hubenova Y."/>
            <person name="Hubenova E."/>
            <person name="Manasiev Y."/>
            <person name="Peykov S."/>
            <person name="Mitov M."/>
        </authorList>
    </citation>
    <scope>NUCLEOTIDE SEQUENCE [LARGE SCALE GENOMIC DNA]</scope>
    <source>
        <strain evidence="2 3">YoMME</strain>
    </source>
</reference>
<proteinExistence type="predicted"/>
<sequence>MKKKLLISVATVVLVVMTTLAIQSYAGSQIPTYVFGNHNAIYKPLKQHELRDDPNNPYFYAPVKITPEEEEYQKSITGRIVTKYGEFERVREQDTSISEDETVYNYDDINKNTKQVIDHGVFIKTK</sequence>
<evidence type="ECO:0000256" key="1">
    <source>
        <dbReference type="SAM" id="SignalP"/>
    </source>
</evidence>